<feature type="domain" description="Outer membrane protein beta-barrel" evidence="3">
    <location>
        <begin position="90"/>
        <end position="239"/>
    </location>
</feature>
<dbReference type="InterPro" id="IPR027385">
    <property type="entry name" value="Beta-barrel_OMP"/>
</dbReference>
<keyword evidence="2" id="KW-1133">Transmembrane helix</keyword>
<dbReference type="EMBL" id="BSOT01000006">
    <property type="protein sequence ID" value="GLR71328.1"/>
    <property type="molecule type" value="Genomic_DNA"/>
</dbReference>
<reference evidence="4" key="2">
    <citation type="submission" date="2023-01" db="EMBL/GenBank/DDBJ databases">
        <title>Draft genome sequence of Agaribacter marinus strain NBRC 110023.</title>
        <authorList>
            <person name="Sun Q."/>
            <person name="Mori K."/>
        </authorList>
    </citation>
    <scope>NUCLEOTIDE SEQUENCE</scope>
    <source>
        <strain evidence="4">NBRC 110023</strain>
    </source>
</reference>
<name>A0AA37WIN8_9ALTE</name>
<dbReference type="RefSeq" id="WP_284217688.1">
    <property type="nucleotide sequence ID" value="NZ_BSOT01000006.1"/>
</dbReference>
<sequence>MIKRLSDVDMHVALKTSISTTRDVLISNRLKGVVSYCVLCLILLFIHAQIAMAQEDVVSSNRSSGDTNIDPNIERRSVEEFDIDSENIEVGVFAGIISIEDFSSDVVLGARIAYHVSENVFIEATYGQATAGETSFEVLSGGAPFLTEEERDYTYYDVSLGYNFNGEVFFTKDLVFNTDFFVTLGAGNTDFAGDERFTVSAGIGYRLLVTDYLSVRFDVRDHVFDSDIIGVEKSVHNLMFTLSTSIFF</sequence>
<reference evidence="4" key="1">
    <citation type="journal article" date="2014" name="Int. J. Syst. Evol. Microbiol.">
        <title>Complete genome sequence of Corynebacterium casei LMG S-19264T (=DSM 44701T), isolated from a smear-ripened cheese.</title>
        <authorList>
            <consortium name="US DOE Joint Genome Institute (JGI-PGF)"/>
            <person name="Walter F."/>
            <person name="Albersmeier A."/>
            <person name="Kalinowski J."/>
            <person name="Ruckert C."/>
        </authorList>
    </citation>
    <scope>NUCLEOTIDE SEQUENCE</scope>
    <source>
        <strain evidence="4">NBRC 110023</strain>
    </source>
</reference>
<keyword evidence="5" id="KW-1185">Reference proteome</keyword>
<comment type="caution">
    <text evidence="4">The sequence shown here is derived from an EMBL/GenBank/DDBJ whole genome shotgun (WGS) entry which is preliminary data.</text>
</comment>
<dbReference type="NCBIfam" id="TIGR04565">
    <property type="entry name" value="OMP_myx_plus"/>
    <property type="match status" value="1"/>
</dbReference>
<gene>
    <name evidence="4" type="ORF">GCM10007852_22360</name>
</gene>
<protein>
    <recommendedName>
        <fullName evidence="3">Outer membrane protein beta-barrel domain-containing protein</fullName>
    </recommendedName>
</protein>
<evidence type="ECO:0000313" key="4">
    <source>
        <dbReference type="EMBL" id="GLR71328.1"/>
    </source>
</evidence>
<keyword evidence="1" id="KW-0732">Signal</keyword>
<evidence type="ECO:0000256" key="1">
    <source>
        <dbReference type="ARBA" id="ARBA00022729"/>
    </source>
</evidence>
<dbReference type="SUPFAM" id="SSF56925">
    <property type="entry name" value="OMPA-like"/>
    <property type="match status" value="1"/>
</dbReference>
<dbReference type="AlphaFoldDB" id="A0AA37WIN8"/>
<evidence type="ECO:0000256" key="2">
    <source>
        <dbReference type="SAM" id="Phobius"/>
    </source>
</evidence>
<evidence type="ECO:0000259" key="3">
    <source>
        <dbReference type="Pfam" id="PF13505"/>
    </source>
</evidence>
<dbReference type="Pfam" id="PF13505">
    <property type="entry name" value="OMP_b-brl"/>
    <property type="match status" value="1"/>
</dbReference>
<keyword evidence="2" id="KW-0812">Transmembrane</keyword>
<keyword evidence="2" id="KW-0472">Membrane</keyword>
<proteinExistence type="predicted"/>
<dbReference type="InterPro" id="IPR030820">
    <property type="entry name" value="OMP_myx_plus_Proteobacteria"/>
</dbReference>
<dbReference type="Proteomes" id="UP001156601">
    <property type="component" value="Unassembled WGS sequence"/>
</dbReference>
<organism evidence="4 5">
    <name type="scientific">Agaribacter marinus</name>
    <dbReference type="NCBI Taxonomy" id="1431249"/>
    <lineage>
        <taxon>Bacteria</taxon>
        <taxon>Pseudomonadati</taxon>
        <taxon>Pseudomonadota</taxon>
        <taxon>Gammaproteobacteria</taxon>
        <taxon>Alteromonadales</taxon>
        <taxon>Alteromonadaceae</taxon>
        <taxon>Agaribacter</taxon>
    </lineage>
</organism>
<feature type="transmembrane region" description="Helical" evidence="2">
    <location>
        <begin position="33"/>
        <end position="52"/>
    </location>
</feature>
<evidence type="ECO:0000313" key="5">
    <source>
        <dbReference type="Proteomes" id="UP001156601"/>
    </source>
</evidence>
<dbReference type="Gene3D" id="2.40.160.20">
    <property type="match status" value="1"/>
</dbReference>
<accession>A0AA37WIN8</accession>
<dbReference type="InterPro" id="IPR011250">
    <property type="entry name" value="OMP/PagP_B-barrel"/>
</dbReference>